<sequence length="319" mass="36074">MNNLLKLPHMFQRLSQPLIRISFQVLSMFHFINGRLELLISQLGSVIIYVRVPLILPPHEPTMYLQANKDERWVETMNQELIALTKMIHGTLLTCLIDSRWGFKLKFNPDGSIQWHKARLVAKGYKKVEVVDYLDSFSSAAKAITERVFLTMAVSKGWPLLQLDVNNAFLHGHLDENVCMLPPEGYTAARSRQVTVMRSSPQLRHILDSLFTIKDMGHAIYFLGLELARSTHNLLVTQQKYLRDILQDTRMLEAKPTSTPLLLGVKLTLDTCSVLPGPGAYGASCTWALPNPMSPLRFSNLASCFSTSAPRTGMLQYTF</sequence>
<reference evidence="2" key="2">
    <citation type="journal article" date="2024" name="Plant">
        <title>Genomic evolution and insights into agronomic trait innovations of Sesamum species.</title>
        <authorList>
            <person name="Miao H."/>
            <person name="Wang L."/>
            <person name="Qu L."/>
            <person name="Liu H."/>
            <person name="Sun Y."/>
            <person name="Le M."/>
            <person name="Wang Q."/>
            <person name="Wei S."/>
            <person name="Zheng Y."/>
            <person name="Lin W."/>
            <person name="Duan Y."/>
            <person name="Cao H."/>
            <person name="Xiong S."/>
            <person name="Wang X."/>
            <person name="Wei L."/>
            <person name="Li C."/>
            <person name="Ma Q."/>
            <person name="Ju M."/>
            <person name="Zhao R."/>
            <person name="Li G."/>
            <person name="Mu C."/>
            <person name="Tian Q."/>
            <person name="Mei H."/>
            <person name="Zhang T."/>
            <person name="Gao T."/>
            <person name="Zhang H."/>
        </authorList>
    </citation>
    <scope>NUCLEOTIDE SEQUENCE</scope>
    <source>
        <strain evidence="2">KEN1</strain>
    </source>
</reference>
<organism evidence="2">
    <name type="scientific">Sesamum latifolium</name>
    <dbReference type="NCBI Taxonomy" id="2727402"/>
    <lineage>
        <taxon>Eukaryota</taxon>
        <taxon>Viridiplantae</taxon>
        <taxon>Streptophyta</taxon>
        <taxon>Embryophyta</taxon>
        <taxon>Tracheophyta</taxon>
        <taxon>Spermatophyta</taxon>
        <taxon>Magnoliopsida</taxon>
        <taxon>eudicotyledons</taxon>
        <taxon>Gunneridae</taxon>
        <taxon>Pentapetalae</taxon>
        <taxon>asterids</taxon>
        <taxon>lamiids</taxon>
        <taxon>Lamiales</taxon>
        <taxon>Pedaliaceae</taxon>
        <taxon>Sesamum</taxon>
    </lineage>
</organism>
<dbReference type="Pfam" id="PF07727">
    <property type="entry name" value="RVT_2"/>
    <property type="match status" value="1"/>
</dbReference>
<protein>
    <recommendedName>
        <fullName evidence="1">Reverse transcriptase Ty1/copia-type domain-containing protein</fullName>
    </recommendedName>
</protein>
<feature type="domain" description="Reverse transcriptase Ty1/copia-type" evidence="1">
    <location>
        <begin position="97"/>
        <end position="189"/>
    </location>
</feature>
<evidence type="ECO:0000259" key="1">
    <source>
        <dbReference type="Pfam" id="PF07727"/>
    </source>
</evidence>
<accession>A0AAW2VZT3</accession>
<dbReference type="AlphaFoldDB" id="A0AAW2VZT3"/>
<dbReference type="InterPro" id="IPR013103">
    <property type="entry name" value="RVT_2"/>
</dbReference>
<proteinExistence type="predicted"/>
<name>A0AAW2VZT3_9LAMI</name>
<reference evidence="2" key="1">
    <citation type="submission" date="2020-06" db="EMBL/GenBank/DDBJ databases">
        <authorList>
            <person name="Li T."/>
            <person name="Hu X."/>
            <person name="Zhang T."/>
            <person name="Song X."/>
            <person name="Zhang H."/>
            <person name="Dai N."/>
            <person name="Sheng W."/>
            <person name="Hou X."/>
            <person name="Wei L."/>
        </authorList>
    </citation>
    <scope>NUCLEOTIDE SEQUENCE</scope>
    <source>
        <strain evidence="2">KEN1</strain>
        <tissue evidence="2">Leaf</tissue>
    </source>
</reference>
<comment type="caution">
    <text evidence="2">The sequence shown here is derived from an EMBL/GenBank/DDBJ whole genome shotgun (WGS) entry which is preliminary data.</text>
</comment>
<evidence type="ECO:0000313" key="2">
    <source>
        <dbReference type="EMBL" id="KAL0433530.1"/>
    </source>
</evidence>
<dbReference type="EMBL" id="JACGWN010000009">
    <property type="protein sequence ID" value="KAL0433530.1"/>
    <property type="molecule type" value="Genomic_DNA"/>
</dbReference>
<gene>
    <name evidence="2" type="ORF">Slati_2687300</name>
</gene>